<feature type="region of interest" description="Disordered" evidence="9">
    <location>
        <begin position="161"/>
        <end position="194"/>
    </location>
</feature>
<keyword evidence="7 8" id="KW-0802">TPR repeat</keyword>
<feature type="compositionally biased region" description="Polar residues" evidence="9">
    <location>
        <begin position="39"/>
        <end position="52"/>
    </location>
</feature>
<feature type="region of interest" description="Disordered" evidence="9">
    <location>
        <begin position="102"/>
        <end position="124"/>
    </location>
</feature>
<comment type="similarity">
    <text evidence="2">Belongs to the glycosyltransferase 41 family. O-GlcNAc transferase subfamily.</text>
</comment>
<keyword evidence="6" id="KW-0677">Repeat</keyword>
<dbReference type="PANTHER" id="PTHR44998">
    <property type="match status" value="1"/>
</dbReference>
<dbReference type="EMBL" id="JANBQB010000200">
    <property type="protein sequence ID" value="KAJ1979811.1"/>
    <property type="molecule type" value="Genomic_DNA"/>
</dbReference>
<feature type="repeat" description="TPR" evidence="8">
    <location>
        <begin position="912"/>
        <end position="945"/>
    </location>
</feature>
<evidence type="ECO:0000256" key="9">
    <source>
        <dbReference type="SAM" id="MobiDB-lite"/>
    </source>
</evidence>
<evidence type="ECO:0000256" key="1">
    <source>
        <dbReference type="ARBA" id="ARBA00004922"/>
    </source>
</evidence>
<dbReference type="Pfam" id="PF13844">
    <property type="entry name" value="Glyco_transf_41"/>
    <property type="match status" value="2"/>
</dbReference>
<keyword evidence="4" id="KW-0328">Glycosyltransferase</keyword>
<dbReference type="Gene3D" id="3.40.50.11380">
    <property type="match status" value="1"/>
</dbReference>
<dbReference type="GO" id="GO:0097363">
    <property type="term" value="F:protein O-acetylglucosaminyltransferase activity"/>
    <property type="evidence" value="ECO:0007669"/>
    <property type="project" value="UniProtKB-EC"/>
</dbReference>
<organism evidence="11 12">
    <name type="scientific">Dimargaris verticillata</name>
    <dbReference type="NCBI Taxonomy" id="2761393"/>
    <lineage>
        <taxon>Eukaryota</taxon>
        <taxon>Fungi</taxon>
        <taxon>Fungi incertae sedis</taxon>
        <taxon>Zoopagomycota</taxon>
        <taxon>Kickxellomycotina</taxon>
        <taxon>Dimargaritomycetes</taxon>
        <taxon>Dimargaritales</taxon>
        <taxon>Dimargaritaceae</taxon>
        <taxon>Dimargaris</taxon>
    </lineage>
</organism>
<dbReference type="PROSITE" id="PS50005">
    <property type="entry name" value="TPR"/>
    <property type="match status" value="3"/>
</dbReference>
<evidence type="ECO:0000256" key="3">
    <source>
        <dbReference type="ARBA" id="ARBA00011970"/>
    </source>
</evidence>
<feature type="region of interest" description="Disordered" evidence="9">
    <location>
        <begin position="1"/>
        <end position="67"/>
    </location>
</feature>
<dbReference type="PANTHER" id="PTHR44998:SF1">
    <property type="entry name" value="UDP-N-ACETYLGLUCOSAMINE--PEPTIDE N-ACETYLGLUCOSAMINYLTRANSFERASE 110 KDA SUBUNIT"/>
    <property type="match status" value="1"/>
</dbReference>
<feature type="domain" description="O-GlcNAc transferase C-terminal" evidence="10">
    <location>
        <begin position="1870"/>
        <end position="2031"/>
    </location>
</feature>
<accession>A0A9W8B626</accession>
<feature type="compositionally biased region" description="Polar residues" evidence="9">
    <location>
        <begin position="162"/>
        <end position="174"/>
    </location>
</feature>
<reference evidence="11" key="1">
    <citation type="submission" date="2022-07" db="EMBL/GenBank/DDBJ databases">
        <title>Phylogenomic reconstructions and comparative analyses of Kickxellomycotina fungi.</title>
        <authorList>
            <person name="Reynolds N.K."/>
            <person name="Stajich J.E."/>
            <person name="Barry K."/>
            <person name="Grigoriev I.V."/>
            <person name="Crous P."/>
            <person name="Smith M.E."/>
        </authorList>
    </citation>
    <scope>NUCLEOTIDE SEQUENCE</scope>
    <source>
        <strain evidence="11">RSA 567</strain>
    </source>
</reference>
<feature type="compositionally biased region" description="Low complexity" evidence="9">
    <location>
        <begin position="1"/>
        <end position="13"/>
    </location>
</feature>
<evidence type="ECO:0000259" key="10">
    <source>
        <dbReference type="Pfam" id="PF13844"/>
    </source>
</evidence>
<dbReference type="OrthoDB" id="421121at2759"/>
<dbReference type="InterPro" id="IPR029489">
    <property type="entry name" value="OGT/SEC/SPY_C"/>
</dbReference>
<evidence type="ECO:0000256" key="5">
    <source>
        <dbReference type="ARBA" id="ARBA00022679"/>
    </source>
</evidence>
<comment type="caution">
    <text evidence="11">The sequence shown here is derived from an EMBL/GenBank/DDBJ whole genome shotgun (WGS) entry which is preliminary data.</text>
</comment>
<sequence length="2177" mass="239120">MHTRDPPSCSTPPVVLPPPHRNPKLLFFQSNAPPRGRSQRPSALTAPSQHGSTLAPRRPLSPTAAVVSSDTGSLAAVRQSAQPPPFPVVTPRRLLTRVRRVMSNNPRSAAPAPTDPAYDAHAPSPAYPHLANPYPPLPMMGSSSAHAMSLSHPNLLALGSRASHSTDTAASSQYALPPRSPHANPGAEPTSIDSEAPNLQRQAALLAASKRQPESNRASLFTRAGKAPETLRRNYSSDYLPPMAMHHGAELERTSSISNRLDRGSRTGSVANGSHSSVANHYSMARPTAVDVAVHQSAYPSDRLELQPPAQLWNTPATSLSSAVVDAASSATPSNALVPASANAVANRLARGRAENRPASFHALAASLNGHSAAGSMQSSKYYQHHTHALASDATMSYPIHPTATDPRAVYDTAYGHFATTAAPMVDMWHQAGATYLPTIDLLQQQPLLQYLPTFNHPAVPQYNAFIPPYQPGILPPPSPNILSYYSYDPYYGTTRLRPYRPPVQHLDYYDTNDHRAGNLMASSHPISGPGPAAQADNGMLLTQTFDPATLNNAAQLMQPGSLFTGSDAVMYPLTGSDSHLHGQLVSPTHRGSTMATYDPALAQPGMATEYYVHPTAALASGGGPLVSPHRPTHAGSGSLALYNSAAMAAALVAAQGLSPHNPYPADTQILPGYATLPTTPHAPYGPAMAAAAALAASHPGVAGTNHALIDPSMQMITTAMLGLTLAAASRLAESGLHYSLTQKPPRASHMTATHMMYPSALAQPGLDSHPALPSGNVPAAGAQDPAPMDWSHTQPRPQATCPPQQRHPQIPMTHSTSLHDLPPLVNSAGGNVGLGIQLTHPLSQALPPVTATTTRALEYLPGTTITYHEAQADAIRDQCLSHAHSFYASDSRSTTLLALLQELHNLHPNHLPTLLLLACVHFSRNEYDLSLQYNQKILALDPNYVEAMSNIGTTLRSMGRAQEAESYWWRAVRHRPGYWDAVENLLGVLCSTTAPPASANGAGPASAGGKGSTAVATSKAAATSEATGGPRYAEALQVCVFVEDHLVRTVTPNVMAVHQPRLRHHVPRHQLPRLQNLFFVKGNLQLALGHVKTARDEYEKALDVVFHGYATLEQALIQVVRYGLQHGVCVNTDQTRLDPTQWTRLDHLPIVMLEPSQAVQLGNLLFPMTKGTLPALASSTQAPAKPSTIQQANQTTATVLLTLAKMFQDHNLVPQPLAVVLPLHYLSLALNPSPSTCNNLGIYLNNIPSPQTQIMLPGVSNGSIAASASTGVAYALQYYTYGLTLDPQHPHLYTNLGSLFKDMGYLNEAVKMYEKAVEYNPTFDVAYANLGNAVKDMGRVQDSIKYYMRAVEENPEFVDALCGMANALSGVCDWRGRTGFATRIATARDLPQERELDDLAKKLFQIILPKAQQAEVATNPTRLGAMGWMDRVVSIVELQLLDGMQWGKGVLLASSQDTAALEQFLTGVLQAFGPGSQAVPLRCKLYYWYQTLQKQRQGTPLTRAEHQALQFMTQSVRNEGGWCIRVVERCLRWIQRRWYMDLYHHHDYTKDPQDISQRYVRPWLPPLPPPPVPTVLPFHTFTYPLDGRQVRLISHRNGLRISHSVLTAPWLPPVVYRPPAPPAPRLHLGYISSDFNNHPLSHLMQSVFGFHDRTRFKVYCYATTASDSSPYREKIQKEVEVFMDVSTWSTQAIVEQVVQDNIHILVNLNGYTKGARNEVFAARPSPVQVSYMGFAGTLGALWTDYFVTDPIVCPQDTVQTELWHLRRAKPATAKTGTKYDALTPSLRASLDEGELDPEEDDDSWVYTERMIYMPHSYFVDDHRQGFREKDPHPLSQLVDSSQLSEAELEERWLYEQDRRWLMRCETFPQIPDDWFIFANFNQLYKIDPTIFHVWLRILTRVPKSIIWLLNFPAAGRDHLMRAARAWGPDPSVAQRIIFTDVAPKDVHIHRGRVADVFLDTPECNGHTTAVDILWSGTPLVTWPRNYHKLCSRVAASVALATGVGDKMIVTTDQEYEDLAVHLATTTAYKYANRMTDPPRSINPNATIDANTSNLIARYHKLGYGPAMDLRKQLFLHRDSNRLFDTFRWTRNLEKGYAEAWRRWETGEDFVYSREEYEQLDPLVQSPMDKAAVANPGHSVRLPQSYSGPFARNRGSIWVQDDDDGAMCAVFCQTHRL</sequence>
<dbReference type="InterPro" id="IPR019734">
    <property type="entry name" value="TPR_rpt"/>
</dbReference>
<dbReference type="Gene3D" id="3.40.50.2000">
    <property type="entry name" value="Glycogen Phosphorylase B"/>
    <property type="match status" value="1"/>
</dbReference>
<feature type="region of interest" description="Disordered" evidence="9">
    <location>
        <begin position="762"/>
        <end position="809"/>
    </location>
</feature>
<gene>
    <name evidence="11" type="ORF">H4R34_002683</name>
</gene>
<dbReference type="EC" id="2.4.1.255" evidence="3"/>
<name>A0A9W8B626_9FUNG</name>
<dbReference type="Gene3D" id="1.25.40.10">
    <property type="entry name" value="Tetratricopeptide repeat domain"/>
    <property type="match status" value="3"/>
</dbReference>
<dbReference type="Proteomes" id="UP001151582">
    <property type="component" value="Unassembled WGS sequence"/>
</dbReference>
<evidence type="ECO:0000313" key="11">
    <source>
        <dbReference type="EMBL" id="KAJ1979811.1"/>
    </source>
</evidence>
<evidence type="ECO:0000256" key="7">
    <source>
        <dbReference type="ARBA" id="ARBA00022803"/>
    </source>
</evidence>
<dbReference type="InterPro" id="IPR011990">
    <property type="entry name" value="TPR-like_helical_dom_sf"/>
</dbReference>
<keyword evidence="5" id="KW-0808">Transferase</keyword>
<feature type="repeat" description="TPR" evidence="8">
    <location>
        <begin position="1291"/>
        <end position="1324"/>
    </location>
</feature>
<protein>
    <recommendedName>
        <fullName evidence="3">protein O-GlcNAc transferase</fullName>
        <ecNumber evidence="3">2.4.1.255</ecNumber>
    </recommendedName>
</protein>
<proteinExistence type="inferred from homology"/>
<feature type="domain" description="O-GlcNAc transferase C-terminal" evidence="10">
    <location>
        <begin position="1573"/>
        <end position="1758"/>
    </location>
</feature>
<keyword evidence="12" id="KW-1185">Reference proteome</keyword>
<comment type="pathway">
    <text evidence="1">Protein modification; protein glycosylation.</text>
</comment>
<dbReference type="Pfam" id="PF13374">
    <property type="entry name" value="TPR_10"/>
    <property type="match status" value="1"/>
</dbReference>
<dbReference type="SMART" id="SM00028">
    <property type="entry name" value="TPR"/>
    <property type="match status" value="4"/>
</dbReference>
<dbReference type="GO" id="GO:0006493">
    <property type="term" value="P:protein O-linked glycosylation"/>
    <property type="evidence" value="ECO:0007669"/>
    <property type="project" value="TreeGrafter"/>
</dbReference>
<evidence type="ECO:0000256" key="2">
    <source>
        <dbReference type="ARBA" id="ARBA00005386"/>
    </source>
</evidence>
<dbReference type="PROSITE" id="PS50293">
    <property type="entry name" value="TPR_REGION"/>
    <property type="match status" value="1"/>
</dbReference>
<feature type="repeat" description="TPR" evidence="8">
    <location>
        <begin position="1325"/>
        <end position="1358"/>
    </location>
</feature>
<feature type="compositionally biased region" description="Polar residues" evidence="9">
    <location>
        <begin position="792"/>
        <end position="809"/>
    </location>
</feature>
<evidence type="ECO:0000256" key="4">
    <source>
        <dbReference type="ARBA" id="ARBA00022676"/>
    </source>
</evidence>
<feature type="compositionally biased region" description="Low complexity" evidence="9">
    <location>
        <begin position="109"/>
        <end position="123"/>
    </location>
</feature>
<evidence type="ECO:0000256" key="8">
    <source>
        <dbReference type="PROSITE-ProRule" id="PRU00339"/>
    </source>
</evidence>
<evidence type="ECO:0000256" key="6">
    <source>
        <dbReference type="ARBA" id="ARBA00022737"/>
    </source>
</evidence>
<dbReference type="Pfam" id="PF13414">
    <property type="entry name" value="TPR_11"/>
    <property type="match status" value="1"/>
</dbReference>
<evidence type="ECO:0000313" key="12">
    <source>
        <dbReference type="Proteomes" id="UP001151582"/>
    </source>
</evidence>
<dbReference type="SUPFAM" id="SSF48452">
    <property type="entry name" value="TPR-like"/>
    <property type="match status" value="1"/>
</dbReference>